<accession>A0A9P6NNT7</accession>
<dbReference type="PANTHER" id="PTHR34598">
    <property type="entry name" value="BLL6449 PROTEIN"/>
    <property type="match status" value="1"/>
</dbReference>
<evidence type="ECO:0000256" key="1">
    <source>
        <dbReference type="ARBA" id="ARBA00023604"/>
    </source>
</evidence>
<dbReference type="AlphaFoldDB" id="A0A9P6NNT7"/>
<comment type="caution">
    <text evidence="2">The sequence shown here is derived from an EMBL/GenBank/DDBJ whole genome shotgun (WGS) entry which is preliminary data.</text>
</comment>
<dbReference type="PANTHER" id="PTHR34598:SF3">
    <property type="entry name" value="OXIDOREDUCTASE AN1597"/>
    <property type="match status" value="1"/>
</dbReference>
<evidence type="ECO:0000313" key="2">
    <source>
        <dbReference type="EMBL" id="KAG0147544.1"/>
    </source>
</evidence>
<dbReference type="Proteomes" id="UP000886653">
    <property type="component" value="Unassembled WGS sequence"/>
</dbReference>
<dbReference type="GO" id="GO:0016491">
    <property type="term" value="F:oxidoreductase activity"/>
    <property type="evidence" value="ECO:0007669"/>
    <property type="project" value="InterPro"/>
</dbReference>
<gene>
    <name evidence="2" type="ORF">CROQUDRAFT_655931</name>
</gene>
<evidence type="ECO:0008006" key="4">
    <source>
        <dbReference type="Google" id="ProtNLM"/>
    </source>
</evidence>
<organism evidence="2 3">
    <name type="scientific">Cronartium quercuum f. sp. fusiforme G11</name>
    <dbReference type="NCBI Taxonomy" id="708437"/>
    <lineage>
        <taxon>Eukaryota</taxon>
        <taxon>Fungi</taxon>
        <taxon>Dikarya</taxon>
        <taxon>Basidiomycota</taxon>
        <taxon>Pucciniomycotina</taxon>
        <taxon>Pucciniomycetes</taxon>
        <taxon>Pucciniales</taxon>
        <taxon>Coleosporiaceae</taxon>
        <taxon>Cronartium</taxon>
    </lineage>
</organism>
<dbReference type="OrthoDB" id="412788at2759"/>
<name>A0A9P6NNT7_9BASI</name>
<comment type="similarity">
    <text evidence="1">Belongs to the asaB hydroxylase/desaturase family.</text>
</comment>
<sequence length="295" mass="33610">MVQVYQDSLPSVKAELTYVLPNNPGEKMYFYINPDHVPAGLTTTNTSNQPFEYAIQDIRGVEDRFGLSISGFEVVRTPESVAKLGDGTESREEWKDDAWVQDVYYREVEQLLIERLGAHRVHIFDHTIRRQDNSGTIPDTPSTRQPVQRVHVDQTPASAVARVHRHLGADAEELLTRRFALINVWRPLRGPVLDAPLAVADFRSVDAHKDLQPQELRRGPEEPSGETFAVLHNPNHQWYYLSNMRPDEALLLKCHDSDHSDGKATFTPHTAFYDPRHAGKVPARESIEIRTLVFF</sequence>
<protein>
    <recommendedName>
        <fullName evidence="4">Methyltransferase</fullName>
    </recommendedName>
</protein>
<dbReference type="InterPro" id="IPR044053">
    <property type="entry name" value="AsaB-like"/>
</dbReference>
<evidence type="ECO:0000313" key="3">
    <source>
        <dbReference type="Proteomes" id="UP000886653"/>
    </source>
</evidence>
<dbReference type="EMBL" id="MU167246">
    <property type="protein sequence ID" value="KAG0147544.1"/>
    <property type="molecule type" value="Genomic_DNA"/>
</dbReference>
<reference evidence="2" key="1">
    <citation type="submission" date="2013-11" db="EMBL/GenBank/DDBJ databases">
        <title>Genome sequence of the fusiform rust pathogen reveals effectors for host alternation and coevolution with pine.</title>
        <authorList>
            <consortium name="DOE Joint Genome Institute"/>
            <person name="Smith K."/>
            <person name="Pendleton A."/>
            <person name="Kubisiak T."/>
            <person name="Anderson C."/>
            <person name="Salamov A."/>
            <person name="Aerts A."/>
            <person name="Riley R."/>
            <person name="Clum A."/>
            <person name="Lindquist E."/>
            <person name="Ence D."/>
            <person name="Campbell M."/>
            <person name="Kronenberg Z."/>
            <person name="Feau N."/>
            <person name="Dhillon B."/>
            <person name="Hamelin R."/>
            <person name="Burleigh J."/>
            <person name="Smith J."/>
            <person name="Yandell M."/>
            <person name="Nelson C."/>
            <person name="Grigoriev I."/>
            <person name="Davis J."/>
        </authorList>
    </citation>
    <scope>NUCLEOTIDE SEQUENCE</scope>
    <source>
        <strain evidence="2">G11</strain>
    </source>
</reference>
<dbReference type="NCBIfam" id="NF041278">
    <property type="entry name" value="CmcJ_NvfI_EfuI"/>
    <property type="match status" value="1"/>
</dbReference>
<keyword evidence="3" id="KW-1185">Reference proteome</keyword>
<proteinExistence type="inferred from homology"/>